<sequence>MTLHTFYAIISSIYNYNLTIIYSYTFVDNS</sequence>
<organism evidence="2">
    <name type="scientific">Siphoviridae sp. ct37J14</name>
    <dbReference type="NCBI Taxonomy" id="2826280"/>
    <lineage>
        <taxon>Viruses</taxon>
        <taxon>Duplodnaviria</taxon>
        <taxon>Heunggongvirae</taxon>
        <taxon>Uroviricota</taxon>
        <taxon>Caudoviricetes</taxon>
    </lineage>
</organism>
<name>A0A8S5M0V9_9CAUD</name>
<reference evidence="2" key="1">
    <citation type="journal article" date="2021" name="Proc. Natl. Acad. Sci. U.S.A.">
        <title>A Catalog of Tens of Thousands of Viruses from Human Metagenomes Reveals Hidden Associations with Chronic Diseases.</title>
        <authorList>
            <person name="Tisza M.J."/>
            <person name="Buck C.B."/>
        </authorList>
    </citation>
    <scope>NUCLEOTIDE SEQUENCE</scope>
    <source>
        <strain evidence="2">Ct37J14</strain>
    </source>
</reference>
<protein>
    <submittedName>
        <fullName evidence="2">Uncharacterized protein</fullName>
    </submittedName>
</protein>
<evidence type="ECO:0000313" key="2">
    <source>
        <dbReference type="EMBL" id="DAD75822.1"/>
    </source>
</evidence>
<keyword evidence="1" id="KW-0812">Transmembrane</keyword>
<keyword evidence="1" id="KW-1133">Transmembrane helix</keyword>
<keyword evidence="1" id="KW-0472">Membrane</keyword>
<feature type="transmembrane region" description="Helical" evidence="1">
    <location>
        <begin position="6"/>
        <end position="27"/>
    </location>
</feature>
<accession>A0A8S5M0V9</accession>
<evidence type="ECO:0000256" key="1">
    <source>
        <dbReference type="SAM" id="Phobius"/>
    </source>
</evidence>
<proteinExistence type="predicted"/>
<dbReference type="EMBL" id="BK014790">
    <property type="protein sequence ID" value="DAD75822.1"/>
    <property type="molecule type" value="Genomic_DNA"/>
</dbReference>